<comment type="caution">
    <text evidence="2">The sequence shown here is derived from an EMBL/GenBank/DDBJ whole genome shotgun (WGS) entry which is preliminary data.</text>
</comment>
<dbReference type="EMBL" id="JAGKQM010000018">
    <property type="protein sequence ID" value="KAH0864328.1"/>
    <property type="molecule type" value="Genomic_DNA"/>
</dbReference>
<evidence type="ECO:0000313" key="3">
    <source>
        <dbReference type="Proteomes" id="UP000824890"/>
    </source>
</evidence>
<proteinExistence type="predicted"/>
<protein>
    <submittedName>
        <fullName evidence="2">Uncharacterized protein</fullName>
    </submittedName>
</protein>
<accession>A0ABQ7YAN6</accession>
<dbReference type="InterPro" id="IPR002672">
    <property type="entry name" value="Ribosomal_eL28"/>
</dbReference>
<gene>
    <name evidence="2" type="ORF">HID58_081539</name>
</gene>
<name>A0ABQ7YAN6_BRANA</name>
<sequence>MIFEKRQALYLCRVSPPTAKRFPRRLLHLHLRWSLFPHNQLRLRHQRESFVSSYSTNPKSISPQSHPASTTSYSNLKESNNLCKLNSYRHSGLAYQKTVTIQVADKEKGVVLGTTKKKKQNKFIGYKDFSWTV</sequence>
<organism evidence="2 3">
    <name type="scientific">Brassica napus</name>
    <name type="common">Rape</name>
    <dbReference type="NCBI Taxonomy" id="3708"/>
    <lineage>
        <taxon>Eukaryota</taxon>
        <taxon>Viridiplantae</taxon>
        <taxon>Streptophyta</taxon>
        <taxon>Embryophyta</taxon>
        <taxon>Tracheophyta</taxon>
        <taxon>Spermatophyta</taxon>
        <taxon>Magnoliopsida</taxon>
        <taxon>eudicotyledons</taxon>
        <taxon>Gunneridae</taxon>
        <taxon>Pentapetalae</taxon>
        <taxon>rosids</taxon>
        <taxon>malvids</taxon>
        <taxon>Brassicales</taxon>
        <taxon>Brassicaceae</taxon>
        <taxon>Brassiceae</taxon>
        <taxon>Brassica</taxon>
    </lineage>
</organism>
<reference evidence="2 3" key="1">
    <citation type="submission" date="2021-05" db="EMBL/GenBank/DDBJ databases">
        <title>Genome Assembly of Synthetic Allotetraploid Brassica napus Reveals Homoeologous Exchanges between Subgenomes.</title>
        <authorList>
            <person name="Davis J.T."/>
        </authorList>
    </citation>
    <scope>NUCLEOTIDE SEQUENCE [LARGE SCALE GENOMIC DNA]</scope>
    <source>
        <strain evidence="3">cv. Da-Ae</strain>
        <tissue evidence="2">Seedling</tissue>
    </source>
</reference>
<evidence type="ECO:0000256" key="1">
    <source>
        <dbReference type="SAM" id="MobiDB-lite"/>
    </source>
</evidence>
<dbReference type="Gene3D" id="3.30.390.110">
    <property type="match status" value="1"/>
</dbReference>
<feature type="region of interest" description="Disordered" evidence="1">
    <location>
        <begin position="53"/>
        <end position="73"/>
    </location>
</feature>
<dbReference type="PANTHER" id="PTHR10544">
    <property type="entry name" value="60S RIBOSOMAL PROTEIN L28"/>
    <property type="match status" value="1"/>
</dbReference>
<keyword evidence="3" id="KW-1185">Reference proteome</keyword>
<evidence type="ECO:0000313" key="2">
    <source>
        <dbReference type="EMBL" id="KAH0864328.1"/>
    </source>
</evidence>
<dbReference type="Proteomes" id="UP000824890">
    <property type="component" value="Unassembled WGS sequence"/>
</dbReference>